<proteinExistence type="predicted"/>
<organism evidence="7">
    <name type="scientific">Candidatus Methanomethylicus mesodigestus</name>
    <dbReference type="NCBI Taxonomy" id="1867258"/>
    <lineage>
        <taxon>Archaea</taxon>
        <taxon>Thermoproteota</taxon>
        <taxon>Methanosuratincolia</taxon>
        <taxon>Candidatus Methanomethylicales</taxon>
        <taxon>Candidatus Methanomethylicaceae</taxon>
        <taxon>Candidatus Methanomethylicus</taxon>
    </lineage>
</organism>
<feature type="transmembrane region" description="Helical" evidence="6">
    <location>
        <begin position="380"/>
        <end position="398"/>
    </location>
</feature>
<comment type="caution">
    <text evidence="7">The sequence shown here is derived from an EMBL/GenBank/DDBJ whole genome shotgun (WGS) entry which is preliminary data.</text>
</comment>
<feature type="transmembrane region" description="Helical" evidence="6">
    <location>
        <begin position="252"/>
        <end position="274"/>
    </location>
</feature>
<comment type="subcellular location">
    <subcellularLocation>
        <location evidence="1">Cell membrane</location>
        <topology evidence="1">Multi-pass membrane protein</topology>
    </subcellularLocation>
</comment>
<keyword evidence="2" id="KW-1003">Cell membrane</keyword>
<evidence type="ECO:0000256" key="2">
    <source>
        <dbReference type="ARBA" id="ARBA00022475"/>
    </source>
</evidence>
<keyword evidence="4 6" id="KW-1133">Transmembrane helix</keyword>
<evidence type="ECO:0000256" key="3">
    <source>
        <dbReference type="ARBA" id="ARBA00022692"/>
    </source>
</evidence>
<feature type="transmembrane region" description="Helical" evidence="6">
    <location>
        <begin position="12"/>
        <end position="31"/>
    </location>
</feature>
<feature type="transmembrane region" description="Helical" evidence="6">
    <location>
        <begin position="354"/>
        <end position="374"/>
    </location>
</feature>
<sequence>MSLNRVIRSSLWLYISGIAANFLGFIYWLVATKFVGASVIGDAAAVIGVVSIVTSVFSLGISSGITRMLGQAQGKGDKASMGVILSSAVALSLTLSGVAAAVVAVASALYPMPGFEIPFLVVLIFSYGAVPPLQAFYNSTLRTSVIALSSVSASVLRVVLGVLFLYAGWSFEGVMAAYVVSSVTQNLIMLAYLRGAIGITKPSYQAASESVKVGLPSYLPSLVATAGSWLGVLGVYGFAGNLEAGTYYVAQVIAYIVYSLPLSLLGLMFPVLSGMEDGRKRATNRATLLTTAIVAPLAAAVIVYPRIPLSLLGEAYADSSLALQILLLAAFFATIPSGFNSLIYAYGKYRSVTVLGFAYNVPRIVLYPFLVAIWGENGAAISYVSGFVVATLAVSIMSRGIGYSVGWKQNAAAAAIPLIVSIPLYFLPVPWFAGAVVILAASAFFYARLGLIKKSDLAEVSLAFISKSQIQHLQPYARYVLDVLYGK</sequence>
<gene>
    <name evidence="7" type="ORF">ENS19_05845</name>
</gene>
<keyword evidence="5 6" id="KW-0472">Membrane</keyword>
<feature type="transmembrane region" description="Helical" evidence="6">
    <location>
        <begin position="325"/>
        <end position="347"/>
    </location>
</feature>
<dbReference type="InterPro" id="IPR002797">
    <property type="entry name" value="Polysacc_synth"/>
</dbReference>
<dbReference type="Pfam" id="PF01943">
    <property type="entry name" value="Polysacc_synt"/>
    <property type="match status" value="1"/>
</dbReference>
<reference evidence="7" key="1">
    <citation type="journal article" date="2020" name="mSystems">
        <title>Genome- and Community-Level Interaction Insights into Carbon Utilization and Element Cycling Functions of Hydrothermarchaeota in Hydrothermal Sediment.</title>
        <authorList>
            <person name="Zhou Z."/>
            <person name="Liu Y."/>
            <person name="Xu W."/>
            <person name="Pan J."/>
            <person name="Luo Z.H."/>
            <person name="Li M."/>
        </authorList>
    </citation>
    <scope>NUCLEOTIDE SEQUENCE [LARGE SCALE GENOMIC DNA]</scope>
    <source>
        <strain evidence="7">SpSt-468</strain>
    </source>
</reference>
<dbReference type="EMBL" id="DSTX01000011">
    <property type="protein sequence ID" value="HFK20791.1"/>
    <property type="molecule type" value="Genomic_DNA"/>
</dbReference>
<dbReference type="GO" id="GO:0005886">
    <property type="term" value="C:plasma membrane"/>
    <property type="evidence" value="ECO:0007669"/>
    <property type="project" value="UniProtKB-SubCell"/>
</dbReference>
<feature type="transmembrane region" description="Helical" evidence="6">
    <location>
        <begin position="83"/>
        <end position="109"/>
    </location>
</feature>
<name>A0A7C3ILX4_9CREN</name>
<protein>
    <recommendedName>
        <fullName evidence="8">Polysaccharide biosynthesis protein C-terminal domain-containing protein</fullName>
    </recommendedName>
</protein>
<keyword evidence="3 6" id="KW-0812">Transmembrane</keyword>
<dbReference type="AlphaFoldDB" id="A0A7C3ILX4"/>
<evidence type="ECO:0000256" key="1">
    <source>
        <dbReference type="ARBA" id="ARBA00004651"/>
    </source>
</evidence>
<feature type="transmembrane region" description="Helical" evidence="6">
    <location>
        <begin position="218"/>
        <end position="240"/>
    </location>
</feature>
<feature type="transmembrane region" description="Helical" evidence="6">
    <location>
        <begin position="286"/>
        <end position="305"/>
    </location>
</feature>
<feature type="transmembrane region" description="Helical" evidence="6">
    <location>
        <begin position="115"/>
        <end position="133"/>
    </location>
</feature>
<feature type="transmembrane region" description="Helical" evidence="6">
    <location>
        <begin position="432"/>
        <end position="451"/>
    </location>
</feature>
<feature type="transmembrane region" description="Helical" evidence="6">
    <location>
        <begin position="175"/>
        <end position="197"/>
    </location>
</feature>
<dbReference type="PANTHER" id="PTHR30250:SF11">
    <property type="entry name" value="O-ANTIGEN TRANSPORTER-RELATED"/>
    <property type="match status" value="1"/>
</dbReference>
<dbReference type="InterPro" id="IPR050833">
    <property type="entry name" value="Poly_Biosynth_Transport"/>
</dbReference>
<evidence type="ECO:0000256" key="6">
    <source>
        <dbReference type="SAM" id="Phobius"/>
    </source>
</evidence>
<evidence type="ECO:0000313" key="7">
    <source>
        <dbReference type="EMBL" id="HFK20791.1"/>
    </source>
</evidence>
<evidence type="ECO:0000256" key="5">
    <source>
        <dbReference type="ARBA" id="ARBA00023136"/>
    </source>
</evidence>
<accession>A0A7C3ILX4</accession>
<dbReference type="PANTHER" id="PTHR30250">
    <property type="entry name" value="PST FAMILY PREDICTED COLANIC ACID TRANSPORTER"/>
    <property type="match status" value="1"/>
</dbReference>
<evidence type="ECO:0008006" key="8">
    <source>
        <dbReference type="Google" id="ProtNLM"/>
    </source>
</evidence>
<feature type="transmembrane region" description="Helical" evidence="6">
    <location>
        <begin position="43"/>
        <end position="62"/>
    </location>
</feature>
<evidence type="ECO:0000256" key="4">
    <source>
        <dbReference type="ARBA" id="ARBA00022989"/>
    </source>
</evidence>
<feature type="transmembrane region" description="Helical" evidence="6">
    <location>
        <begin position="145"/>
        <end position="169"/>
    </location>
</feature>